<feature type="transmembrane region" description="Helical" evidence="2">
    <location>
        <begin position="20"/>
        <end position="43"/>
    </location>
</feature>
<keyword evidence="2" id="KW-0812">Transmembrane</keyword>
<dbReference type="InterPro" id="IPR043777">
    <property type="entry name" value="DUF5719"/>
</dbReference>
<dbReference type="RefSeq" id="WP_125566971.1">
    <property type="nucleotide sequence ID" value="NZ_AP019307.1"/>
</dbReference>
<protein>
    <submittedName>
        <fullName evidence="3">Uncharacterized protein</fullName>
    </submittedName>
</protein>
<accession>A0A3G9IDU1</accession>
<evidence type="ECO:0000256" key="2">
    <source>
        <dbReference type="SAM" id="Phobius"/>
    </source>
</evidence>
<feature type="region of interest" description="Disordered" evidence="1">
    <location>
        <begin position="92"/>
        <end position="111"/>
    </location>
</feature>
<evidence type="ECO:0000313" key="4">
    <source>
        <dbReference type="Proteomes" id="UP000271573"/>
    </source>
</evidence>
<name>A0A3G9IDU1_9ACTN</name>
<reference evidence="3 4" key="1">
    <citation type="submission" date="2018-11" db="EMBL/GenBank/DDBJ databases">
        <title>Complete genome sequence of Nocardioides baekrokdamisoli strain KCTC 39748.</title>
        <authorList>
            <person name="Kang S.W."/>
            <person name="Lee K.C."/>
            <person name="Kim K.K."/>
            <person name="Kim J.S."/>
            <person name="Kim D.S."/>
            <person name="Ko S.H."/>
            <person name="Yang S.H."/>
            <person name="Shin Y.K."/>
            <person name="Lee J.S."/>
        </authorList>
    </citation>
    <scope>NUCLEOTIDE SEQUENCE [LARGE SCALE GENOMIC DNA]</scope>
    <source>
        <strain evidence="3 4">KCTC 39748</strain>
    </source>
</reference>
<sequence>MSEFETVARSSVRRLRTRGLDPLVVISALLVLATIGFAAVTLAHPGSGRMQGPRNVSFSGALRGCPSTASGTSIRVGSLGTGTGGILTRQGSAPPTQAGVVHPSQTTDIPAGGQPRAVVVTGPAAAGLAVGAFGTGPLSGTRCLEPSSDYWFTGLGAASTHDSIIEIDNPADTGAEVVITRYSSRTAAQPVVDDRVLAPHSSVSIDLFKDSPQYGVFAIHAAVVQGQATVSVLDQAQTPGQSALSDWLIPQTAPIDTVTLLGVPHAARHTLTVANPGADQVTATIRLVTKSSMFAPAKFTGIPVPGNGVATADLSAILAGAKDVIGIEVDAPSPITASLASIVGNDLAITGADPLLTAEGGTVVPDGNKTVVIGAAAVAGSVNVIARDSSGKVVFRSAVPVTTMGAVSVTLPTSASLVQIQTNRISLRAAIVVTGNGAVVVPVGRVIRVSSVPYVRPGVG</sequence>
<dbReference type="Proteomes" id="UP000271573">
    <property type="component" value="Chromosome"/>
</dbReference>
<dbReference type="EMBL" id="AP019307">
    <property type="protein sequence ID" value="BBH16516.1"/>
    <property type="molecule type" value="Genomic_DNA"/>
</dbReference>
<keyword evidence="2" id="KW-1133">Transmembrane helix</keyword>
<dbReference type="Pfam" id="PF18986">
    <property type="entry name" value="DUF5719"/>
    <property type="match status" value="1"/>
</dbReference>
<keyword evidence="4" id="KW-1185">Reference proteome</keyword>
<dbReference type="OrthoDB" id="3729011at2"/>
<evidence type="ECO:0000313" key="3">
    <source>
        <dbReference type="EMBL" id="BBH16516.1"/>
    </source>
</evidence>
<gene>
    <name evidence="3" type="ORF">Back2_08030</name>
</gene>
<dbReference type="AlphaFoldDB" id="A0A3G9IDU1"/>
<proteinExistence type="predicted"/>
<evidence type="ECO:0000256" key="1">
    <source>
        <dbReference type="SAM" id="MobiDB-lite"/>
    </source>
</evidence>
<dbReference type="KEGG" id="nbe:Back2_08030"/>
<keyword evidence="2" id="KW-0472">Membrane</keyword>
<organism evidence="3 4">
    <name type="scientific">Nocardioides baekrokdamisoli</name>
    <dbReference type="NCBI Taxonomy" id="1804624"/>
    <lineage>
        <taxon>Bacteria</taxon>
        <taxon>Bacillati</taxon>
        <taxon>Actinomycetota</taxon>
        <taxon>Actinomycetes</taxon>
        <taxon>Propionibacteriales</taxon>
        <taxon>Nocardioidaceae</taxon>
        <taxon>Nocardioides</taxon>
    </lineage>
</organism>